<dbReference type="GO" id="GO:0004143">
    <property type="term" value="F:ATP-dependent diacylglycerol kinase activity"/>
    <property type="evidence" value="ECO:0007669"/>
    <property type="project" value="TreeGrafter"/>
</dbReference>
<dbReference type="InterPro" id="IPR016064">
    <property type="entry name" value="NAD/diacylglycerol_kinase_sf"/>
</dbReference>
<evidence type="ECO:0000256" key="7">
    <source>
        <dbReference type="ARBA" id="ARBA00023209"/>
    </source>
</evidence>
<dbReference type="InterPro" id="IPR001206">
    <property type="entry name" value="Diacylglycerol_kinase_cat_dom"/>
</dbReference>
<gene>
    <name evidence="10" type="ORF">C823_03224</name>
</gene>
<evidence type="ECO:0000256" key="1">
    <source>
        <dbReference type="ARBA" id="ARBA00001946"/>
    </source>
</evidence>
<evidence type="ECO:0000259" key="9">
    <source>
        <dbReference type="PROSITE" id="PS50146"/>
    </source>
</evidence>
<keyword evidence="8" id="KW-1208">Phospholipid metabolism</keyword>
<keyword evidence="10" id="KW-0418">Kinase</keyword>
<dbReference type="OrthoDB" id="142078at2"/>
<dbReference type="SMART" id="SM00046">
    <property type="entry name" value="DAGKc"/>
    <property type="match status" value="1"/>
</dbReference>
<sequence>MKKILFVYNAHAGKAAIRSKLADLIDMMVKKGYRVTSHPTQYSGDATELIEQESADYDLIICSGGDGTLDEVVTGMMRLEERKPIGYIPMGSTNDFANSLRLPKNVLKAADIALNGNPFACDVGQFNDNSFIYVAAFGIFTEVSYQTNQELKNLLGHAAYILEGAKSLLDIEAYEMCVEYEDVILEGEFIFGMVTNSVSVGGFKQIAGKNVLLDDGVFEVTLIKQPKNPLELNEIVTSLLARVDNTELIYSFKTSEIRFSAEKDVSWTLDGEYGGTHNQVLIKNWHQAVRIMVKDEIIKQ</sequence>
<dbReference type="Gene3D" id="3.40.50.10330">
    <property type="entry name" value="Probable inorganic polyphosphate/atp-NAD kinase, domain 1"/>
    <property type="match status" value="1"/>
</dbReference>
<dbReference type="InterPro" id="IPR017438">
    <property type="entry name" value="ATP-NAD_kinase_N"/>
</dbReference>
<dbReference type="PATRIC" id="fig|1235802.3.peg.3409"/>
<keyword evidence="3" id="KW-0444">Lipid biosynthesis</keyword>
<keyword evidence="5" id="KW-0460">Magnesium</keyword>
<accession>N2AJF7</accession>
<dbReference type="eggNOG" id="COG1597">
    <property type="taxonomic scope" value="Bacteria"/>
</dbReference>
<dbReference type="Gene3D" id="2.60.200.40">
    <property type="match status" value="1"/>
</dbReference>
<dbReference type="GO" id="GO:0046872">
    <property type="term" value="F:metal ion binding"/>
    <property type="evidence" value="ECO:0007669"/>
    <property type="project" value="UniProtKB-KW"/>
</dbReference>
<evidence type="ECO:0000313" key="11">
    <source>
        <dbReference type="Proteomes" id="UP000012589"/>
    </source>
</evidence>
<keyword evidence="10" id="KW-0808">Transferase</keyword>
<proteinExistence type="inferred from homology"/>
<dbReference type="STRING" id="1235802.C823_03224"/>
<evidence type="ECO:0000256" key="3">
    <source>
        <dbReference type="ARBA" id="ARBA00022516"/>
    </source>
</evidence>
<evidence type="ECO:0000256" key="8">
    <source>
        <dbReference type="ARBA" id="ARBA00023264"/>
    </source>
</evidence>
<evidence type="ECO:0000256" key="6">
    <source>
        <dbReference type="ARBA" id="ARBA00023098"/>
    </source>
</evidence>
<dbReference type="InterPro" id="IPR050187">
    <property type="entry name" value="Lipid_Phosphate_FormReg"/>
</dbReference>
<keyword evidence="7" id="KW-0594">Phospholipid biosynthesis</keyword>
<keyword evidence="6" id="KW-0443">Lipid metabolism</keyword>
<dbReference type="EMBL" id="AQFT01000096">
    <property type="protein sequence ID" value="EMZ24539.1"/>
    <property type="molecule type" value="Genomic_DNA"/>
</dbReference>
<organism evidence="10 11">
    <name type="scientific">Eubacterium plexicaudatum ASF492</name>
    <dbReference type="NCBI Taxonomy" id="1235802"/>
    <lineage>
        <taxon>Bacteria</taxon>
        <taxon>Bacillati</taxon>
        <taxon>Bacillota</taxon>
        <taxon>Clostridia</taxon>
        <taxon>Eubacteriales</taxon>
        <taxon>Eubacteriaceae</taxon>
        <taxon>Eubacterium</taxon>
    </lineage>
</organism>
<keyword evidence="4" id="KW-0479">Metal-binding</keyword>
<evidence type="ECO:0000256" key="2">
    <source>
        <dbReference type="ARBA" id="ARBA00005983"/>
    </source>
</evidence>
<dbReference type="GO" id="GO:0005886">
    <property type="term" value="C:plasma membrane"/>
    <property type="evidence" value="ECO:0007669"/>
    <property type="project" value="TreeGrafter"/>
</dbReference>
<dbReference type="NCBIfam" id="TIGR00147">
    <property type="entry name" value="YegS/Rv2252/BmrU family lipid kinase"/>
    <property type="match status" value="1"/>
</dbReference>
<comment type="cofactor">
    <cofactor evidence="1">
        <name>Mg(2+)</name>
        <dbReference type="ChEBI" id="CHEBI:18420"/>
    </cofactor>
</comment>
<dbReference type="GO" id="GO:0008654">
    <property type="term" value="P:phospholipid biosynthetic process"/>
    <property type="evidence" value="ECO:0007669"/>
    <property type="project" value="UniProtKB-KW"/>
</dbReference>
<dbReference type="Pfam" id="PF00781">
    <property type="entry name" value="DAGK_cat"/>
    <property type="match status" value="1"/>
</dbReference>
<comment type="similarity">
    <text evidence="2">Belongs to the diacylglycerol/lipid kinase family.</text>
</comment>
<protein>
    <submittedName>
        <fullName evidence="10">YegS BmrU family lipid kinase</fullName>
    </submittedName>
</protein>
<comment type="caution">
    <text evidence="10">The sequence shown here is derived from an EMBL/GenBank/DDBJ whole genome shotgun (WGS) entry which is preliminary data.</text>
</comment>
<evidence type="ECO:0000313" key="10">
    <source>
        <dbReference type="EMBL" id="EMZ24539.1"/>
    </source>
</evidence>
<dbReference type="InterPro" id="IPR005218">
    <property type="entry name" value="Diacylglycerol/lipid_kinase"/>
</dbReference>
<reference evidence="10 11" key="1">
    <citation type="journal article" date="2014" name="Genome Announc.">
        <title>Draft genome sequences of the altered schaedler flora, a defined bacterial community from gnotobiotic mice.</title>
        <authorList>
            <person name="Wannemuehler M.J."/>
            <person name="Overstreet A.M."/>
            <person name="Ward D.V."/>
            <person name="Phillips G.J."/>
        </authorList>
    </citation>
    <scope>NUCLEOTIDE SEQUENCE [LARGE SCALE GENOMIC DNA]</scope>
    <source>
        <strain evidence="10 11">ASF492</strain>
    </source>
</reference>
<dbReference type="GO" id="GO:0005524">
    <property type="term" value="F:ATP binding"/>
    <property type="evidence" value="ECO:0007669"/>
    <property type="project" value="InterPro"/>
</dbReference>
<dbReference type="Proteomes" id="UP000012589">
    <property type="component" value="Unassembled WGS sequence"/>
</dbReference>
<dbReference type="SUPFAM" id="SSF111331">
    <property type="entry name" value="NAD kinase/diacylglycerol kinase-like"/>
    <property type="match status" value="1"/>
</dbReference>
<evidence type="ECO:0000256" key="4">
    <source>
        <dbReference type="ARBA" id="ARBA00022723"/>
    </source>
</evidence>
<dbReference type="PANTHER" id="PTHR12358">
    <property type="entry name" value="SPHINGOSINE KINASE"/>
    <property type="match status" value="1"/>
</dbReference>
<name>N2AJF7_9FIRM</name>
<keyword evidence="11" id="KW-1185">Reference proteome</keyword>
<dbReference type="PROSITE" id="PS50146">
    <property type="entry name" value="DAGK"/>
    <property type="match status" value="1"/>
</dbReference>
<feature type="domain" description="DAGKc" evidence="9">
    <location>
        <begin position="1"/>
        <end position="130"/>
    </location>
</feature>
<dbReference type="AlphaFoldDB" id="N2AJF7"/>
<dbReference type="HOGENOM" id="CLU_045532_1_0_9"/>
<dbReference type="PANTHER" id="PTHR12358:SF106">
    <property type="entry name" value="LIPID KINASE YEGS"/>
    <property type="match status" value="1"/>
</dbReference>
<evidence type="ECO:0000256" key="5">
    <source>
        <dbReference type="ARBA" id="ARBA00022842"/>
    </source>
</evidence>